<dbReference type="InterPro" id="IPR036150">
    <property type="entry name" value="Cyt_b/b6_C_sf"/>
</dbReference>
<keyword evidence="3 10" id="KW-0349">Heme</keyword>
<evidence type="ECO:0000256" key="10">
    <source>
        <dbReference type="PROSITE-ProRule" id="PRU00433"/>
    </source>
</evidence>
<evidence type="ECO:0000259" key="12">
    <source>
        <dbReference type="PROSITE" id="PS51002"/>
    </source>
</evidence>
<feature type="transmembrane region" description="Helical" evidence="11">
    <location>
        <begin position="44"/>
        <end position="68"/>
    </location>
</feature>
<keyword evidence="16" id="KW-1185">Reference proteome</keyword>
<dbReference type="PANTHER" id="PTHR19271">
    <property type="entry name" value="CYTOCHROME B"/>
    <property type="match status" value="1"/>
</dbReference>
<feature type="domain" description="Cytochrome b/b6 N-terminal region profile" evidence="12">
    <location>
        <begin position="14"/>
        <end position="225"/>
    </location>
</feature>
<feature type="transmembrane region" description="Helical" evidence="11">
    <location>
        <begin position="128"/>
        <end position="148"/>
    </location>
</feature>
<dbReference type="Pfam" id="PF13631">
    <property type="entry name" value="Cytochrom_B_N_2"/>
    <property type="match status" value="1"/>
</dbReference>
<gene>
    <name evidence="15" type="primary">qcrB</name>
    <name evidence="15" type="ORF">HG15A2_38650</name>
</gene>
<dbReference type="AlphaFoldDB" id="A0A517N063"/>
<feature type="transmembrane region" description="Helical" evidence="11">
    <location>
        <begin position="95"/>
        <end position="116"/>
    </location>
</feature>
<evidence type="ECO:0000313" key="15">
    <source>
        <dbReference type="EMBL" id="QDT00527.1"/>
    </source>
</evidence>
<evidence type="ECO:0000256" key="4">
    <source>
        <dbReference type="ARBA" id="ARBA00022692"/>
    </source>
</evidence>
<dbReference type="GO" id="GO:0016020">
    <property type="term" value="C:membrane"/>
    <property type="evidence" value="ECO:0007669"/>
    <property type="project" value="UniProtKB-SubCell"/>
</dbReference>
<feature type="transmembrane region" description="Helical" evidence="11">
    <location>
        <begin position="193"/>
        <end position="216"/>
    </location>
</feature>
<keyword evidence="4 11" id="KW-0812">Transmembrane</keyword>
<feature type="transmembrane region" description="Helical" evidence="11">
    <location>
        <begin position="328"/>
        <end position="349"/>
    </location>
</feature>
<evidence type="ECO:0000256" key="9">
    <source>
        <dbReference type="ARBA" id="ARBA00023136"/>
    </source>
</evidence>
<evidence type="ECO:0000256" key="3">
    <source>
        <dbReference type="ARBA" id="ARBA00022617"/>
    </source>
</evidence>
<evidence type="ECO:0000313" key="16">
    <source>
        <dbReference type="Proteomes" id="UP000319852"/>
    </source>
</evidence>
<dbReference type="Gene3D" id="1.20.810.10">
    <property type="entry name" value="Cytochrome Bc1 Complex, Chain C"/>
    <property type="match status" value="1"/>
</dbReference>
<feature type="domain" description="Cytochrome c" evidence="14">
    <location>
        <begin position="423"/>
        <end position="656"/>
    </location>
</feature>
<evidence type="ECO:0000256" key="8">
    <source>
        <dbReference type="ARBA" id="ARBA00023004"/>
    </source>
</evidence>
<feature type="transmembrane region" description="Helical" evidence="11">
    <location>
        <begin position="244"/>
        <end position="262"/>
    </location>
</feature>
<dbReference type="InterPro" id="IPR027387">
    <property type="entry name" value="Cytb/b6-like_sf"/>
</dbReference>
<keyword evidence="2" id="KW-0813">Transport</keyword>
<dbReference type="PROSITE" id="PS51003">
    <property type="entry name" value="CYTB_CTER"/>
    <property type="match status" value="1"/>
</dbReference>
<dbReference type="GO" id="GO:0009055">
    <property type="term" value="F:electron transfer activity"/>
    <property type="evidence" value="ECO:0007669"/>
    <property type="project" value="InterPro"/>
</dbReference>
<evidence type="ECO:0000256" key="1">
    <source>
        <dbReference type="ARBA" id="ARBA00004141"/>
    </source>
</evidence>
<evidence type="ECO:0000256" key="5">
    <source>
        <dbReference type="ARBA" id="ARBA00022723"/>
    </source>
</evidence>
<dbReference type="GO" id="GO:0016491">
    <property type="term" value="F:oxidoreductase activity"/>
    <property type="evidence" value="ECO:0007669"/>
    <property type="project" value="InterPro"/>
</dbReference>
<keyword evidence="7 11" id="KW-1133">Transmembrane helix</keyword>
<organism evidence="15 16">
    <name type="scientific">Adhaeretor mobilis</name>
    <dbReference type="NCBI Taxonomy" id="1930276"/>
    <lineage>
        <taxon>Bacteria</taxon>
        <taxon>Pseudomonadati</taxon>
        <taxon>Planctomycetota</taxon>
        <taxon>Planctomycetia</taxon>
        <taxon>Pirellulales</taxon>
        <taxon>Lacipirellulaceae</taxon>
        <taxon>Adhaeretor</taxon>
    </lineage>
</organism>
<keyword evidence="5 10" id="KW-0479">Metal-binding</keyword>
<accession>A0A517N063</accession>
<dbReference type="InterPro" id="IPR005798">
    <property type="entry name" value="Cyt_b/b6_C"/>
</dbReference>
<evidence type="ECO:0000256" key="6">
    <source>
        <dbReference type="ARBA" id="ARBA00022982"/>
    </source>
</evidence>
<dbReference type="GO" id="GO:0020037">
    <property type="term" value="F:heme binding"/>
    <property type="evidence" value="ECO:0007669"/>
    <property type="project" value="InterPro"/>
</dbReference>
<dbReference type="InterPro" id="IPR036909">
    <property type="entry name" value="Cyt_c-like_dom_sf"/>
</dbReference>
<dbReference type="SUPFAM" id="SSF81342">
    <property type="entry name" value="Transmembrane di-heme cytochromes"/>
    <property type="match status" value="1"/>
</dbReference>
<dbReference type="PROSITE" id="PS51007">
    <property type="entry name" value="CYTC"/>
    <property type="match status" value="1"/>
</dbReference>
<proteinExistence type="predicted"/>
<dbReference type="PROSITE" id="PS51002">
    <property type="entry name" value="CYTB_NTER"/>
    <property type="match status" value="1"/>
</dbReference>
<evidence type="ECO:0000256" key="2">
    <source>
        <dbReference type="ARBA" id="ARBA00022448"/>
    </source>
</evidence>
<keyword evidence="6" id="KW-0249">Electron transport</keyword>
<protein>
    <submittedName>
        <fullName evidence="15">Menaquinol-cytochrome c reductase cytochrome b subunit</fullName>
    </submittedName>
</protein>
<evidence type="ECO:0000256" key="7">
    <source>
        <dbReference type="ARBA" id="ARBA00022989"/>
    </source>
</evidence>
<feature type="domain" description="Cytochrome b/b6 C-terminal region profile" evidence="13">
    <location>
        <begin position="224"/>
        <end position="324"/>
    </location>
</feature>
<dbReference type="InterPro" id="IPR016174">
    <property type="entry name" value="Di-haem_cyt_TM"/>
</dbReference>
<keyword evidence="8 10" id="KW-0408">Iron</keyword>
<dbReference type="GO" id="GO:0022904">
    <property type="term" value="P:respiratory electron transport chain"/>
    <property type="evidence" value="ECO:0007669"/>
    <property type="project" value="InterPro"/>
</dbReference>
<dbReference type="GO" id="GO:0046872">
    <property type="term" value="F:metal ion binding"/>
    <property type="evidence" value="ECO:0007669"/>
    <property type="project" value="UniProtKB-KW"/>
</dbReference>
<dbReference type="PANTHER" id="PTHR19271:SF16">
    <property type="entry name" value="CYTOCHROME B"/>
    <property type="match status" value="1"/>
</dbReference>
<dbReference type="InterPro" id="IPR005797">
    <property type="entry name" value="Cyt_b/b6_N"/>
</dbReference>
<feature type="transmembrane region" description="Helical" evidence="11">
    <location>
        <begin position="300"/>
        <end position="321"/>
    </location>
</feature>
<dbReference type="RefSeq" id="WP_246117784.1">
    <property type="nucleotide sequence ID" value="NZ_CP036263.1"/>
</dbReference>
<dbReference type="SUPFAM" id="SSF81648">
    <property type="entry name" value="a domain/subunit of cytochrome bc1 complex (Ubiquinol-cytochrome c reductase)"/>
    <property type="match status" value="1"/>
</dbReference>
<evidence type="ECO:0000259" key="14">
    <source>
        <dbReference type="PROSITE" id="PS51007"/>
    </source>
</evidence>
<dbReference type="Proteomes" id="UP000319852">
    <property type="component" value="Chromosome"/>
</dbReference>
<reference evidence="15 16" key="1">
    <citation type="submission" date="2019-02" db="EMBL/GenBank/DDBJ databases">
        <title>Deep-cultivation of Planctomycetes and their phenomic and genomic characterization uncovers novel biology.</title>
        <authorList>
            <person name="Wiegand S."/>
            <person name="Jogler M."/>
            <person name="Boedeker C."/>
            <person name="Pinto D."/>
            <person name="Vollmers J."/>
            <person name="Rivas-Marin E."/>
            <person name="Kohn T."/>
            <person name="Peeters S.H."/>
            <person name="Heuer A."/>
            <person name="Rast P."/>
            <person name="Oberbeckmann S."/>
            <person name="Bunk B."/>
            <person name="Jeske O."/>
            <person name="Meyerdierks A."/>
            <person name="Storesund J.E."/>
            <person name="Kallscheuer N."/>
            <person name="Luecker S."/>
            <person name="Lage O.M."/>
            <person name="Pohl T."/>
            <person name="Merkel B.J."/>
            <person name="Hornburger P."/>
            <person name="Mueller R.-W."/>
            <person name="Bruemmer F."/>
            <person name="Labrenz M."/>
            <person name="Spormann A.M."/>
            <person name="Op den Camp H."/>
            <person name="Overmann J."/>
            <person name="Amann R."/>
            <person name="Jetten M.S.M."/>
            <person name="Mascher T."/>
            <person name="Medema M.H."/>
            <person name="Devos D.P."/>
            <person name="Kaster A.-K."/>
            <person name="Ovreas L."/>
            <person name="Rohde M."/>
            <person name="Galperin M.Y."/>
            <person name="Jogler C."/>
        </authorList>
    </citation>
    <scope>NUCLEOTIDE SEQUENCE [LARGE SCALE GENOMIC DNA]</scope>
    <source>
        <strain evidence="15 16">HG15A2</strain>
    </source>
</reference>
<sequence>MPDTSSRNGLIPRLTDWLDDRAGVRDLVNDALYESVPGGARWRYVWGSTLVMAFMTQVVTGIFLWMAYSPSTQTAWESVYYIQHEMTGGWLLRGIHHFMAQAMIILLAIHFLQVVWDGAYRAPRELNFVLGLILMLIVLGLALTGYLLPWDQKGYWATNVGTELSSLAPGVGSEVKQLAVGGSSYGHHTLTRFFALHAGVLPGAMVAFLALHIALFRRHGLHAKDKNYAPDSTFWPDQVLKDSVAALGVLAAVLGLTVYYGGAELTAPADPASPYNAARPEWYFLFLFQFLKWFPGQLEIWGAIVIPTVVLIVLFLMPWIGKSKAGHFFNVGLLVVIIGGAVALTVQAINDDYYASGFTEEEATALLDSADDADNLAKTRYEASRNFLDAKDQAHNEAHRVIELASSPSKTPPTGALPLVQNDPYLQGPKLYKQNCASCHNYQDLRKELTELPSYERALVNEEPTAPNLYGVGSRDWIAKMLDPKFVNSKHYFGYKDSPFGTDGDYPEMVDYITACFADLEGEERKAVEEAFDKVAIALSAEAKLPSQVEADKQDAKLIQQGRALIEGKLADIVSEGMSCTDCHTFGEQQDIGSPVLDGYMSKKWLSDLIRNPADERFYGDMNDRMPKFAPHDNAMLNQLDDKSLELIVDWLRQDWYRPEKTE</sequence>
<dbReference type="SUPFAM" id="SSF46626">
    <property type="entry name" value="Cytochrome c"/>
    <property type="match status" value="1"/>
</dbReference>
<comment type="subcellular location">
    <subcellularLocation>
        <location evidence="1">Membrane</location>
        <topology evidence="1">Multi-pass membrane protein</topology>
    </subcellularLocation>
</comment>
<dbReference type="EMBL" id="CP036263">
    <property type="protein sequence ID" value="QDT00527.1"/>
    <property type="molecule type" value="Genomic_DNA"/>
</dbReference>
<name>A0A517N063_9BACT</name>
<evidence type="ECO:0000259" key="13">
    <source>
        <dbReference type="PROSITE" id="PS51003"/>
    </source>
</evidence>
<dbReference type="KEGG" id="amob:HG15A2_38650"/>
<dbReference type="InterPro" id="IPR009056">
    <property type="entry name" value="Cyt_c-like_dom"/>
</dbReference>
<dbReference type="Pfam" id="PF00032">
    <property type="entry name" value="Cytochrom_B_C"/>
    <property type="match status" value="1"/>
</dbReference>
<evidence type="ECO:0000256" key="11">
    <source>
        <dbReference type="SAM" id="Phobius"/>
    </source>
</evidence>
<dbReference type="Gene3D" id="1.10.760.10">
    <property type="entry name" value="Cytochrome c-like domain"/>
    <property type="match status" value="2"/>
</dbReference>
<keyword evidence="9 11" id="KW-0472">Membrane</keyword>